<dbReference type="RefSeq" id="XP_022100538.1">
    <property type="nucleotide sequence ID" value="XM_022244846.1"/>
</dbReference>
<dbReference type="KEGG" id="aplc:110984554"/>
<organism evidence="2 3">
    <name type="scientific">Acanthaster planci</name>
    <name type="common">Crown-of-thorns starfish</name>
    <dbReference type="NCBI Taxonomy" id="133434"/>
    <lineage>
        <taxon>Eukaryota</taxon>
        <taxon>Metazoa</taxon>
        <taxon>Echinodermata</taxon>
        <taxon>Eleutherozoa</taxon>
        <taxon>Asterozoa</taxon>
        <taxon>Asteroidea</taxon>
        <taxon>Valvatacea</taxon>
        <taxon>Valvatida</taxon>
        <taxon>Acanthasteridae</taxon>
        <taxon>Acanthaster</taxon>
    </lineage>
</organism>
<keyword evidence="2" id="KW-1185">Reference proteome</keyword>
<keyword evidence="1" id="KW-0812">Transmembrane</keyword>
<evidence type="ECO:0000313" key="3">
    <source>
        <dbReference type="RefSeq" id="XP_022100538.1"/>
    </source>
</evidence>
<sequence>MQKRWHTECFERGCSLSLLLTPHTSSCGCCGELDFDLAVFPLQSYKQKMANWCRLVPVVALILLVSAVSFTSGQDMDVTFQLKKKWFGGFLGRLQVNFNKNASFWFFDVTFRRNVFDLRTLGAVAKVGKENHRSYRFADLPWSRIASDGDAMEILFYAKTWRRVRGLRPTITATKAYPQDRCLRCCSYGGLFYRGNINDWTTYQIKPSLLTTENYVFNDHTTIMSVSDVKPPSYGNVLPKLGESSADLVYDSYSELAGGYGAHIFITREPFHYPVPETSDYWIIFQSGGFSSTWTYLSGSTACECDSNNPL</sequence>
<reference evidence="3" key="1">
    <citation type="submission" date="2025-08" db="UniProtKB">
        <authorList>
            <consortium name="RefSeq"/>
        </authorList>
    </citation>
    <scope>IDENTIFICATION</scope>
</reference>
<feature type="transmembrane region" description="Helical" evidence="1">
    <location>
        <begin position="52"/>
        <end position="70"/>
    </location>
</feature>
<evidence type="ECO:0000313" key="2">
    <source>
        <dbReference type="Proteomes" id="UP000694845"/>
    </source>
</evidence>
<proteinExistence type="predicted"/>
<keyword evidence="1" id="KW-1133">Transmembrane helix</keyword>
<dbReference type="OrthoDB" id="10468451at2759"/>
<dbReference type="PROSITE" id="PS51257">
    <property type="entry name" value="PROKAR_LIPOPROTEIN"/>
    <property type="match status" value="1"/>
</dbReference>
<evidence type="ECO:0000256" key="1">
    <source>
        <dbReference type="SAM" id="Phobius"/>
    </source>
</evidence>
<accession>A0A8B7Z4H9</accession>
<dbReference type="AlphaFoldDB" id="A0A8B7Z4H9"/>
<protein>
    <submittedName>
        <fullName evidence="3">Uncharacterized protein LOC110984554</fullName>
    </submittedName>
</protein>
<gene>
    <name evidence="3" type="primary">LOC110984554</name>
</gene>
<name>A0A8B7Z4H9_ACAPL</name>
<dbReference type="GeneID" id="110984554"/>
<dbReference type="Proteomes" id="UP000694845">
    <property type="component" value="Unplaced"/>
</dbReference>
<keyword evidence="1" id="KW-0472">Membrane</keyword>